<dbReference type="InterPro" id="IPR003787">
    <property type="entry name" value="Sulphur_relay_DsrE/F-like"/>
</dbReference>
<dbReference type="STRING" id="1287727.SAMN05443999_103212"/>
<dbReference type="InterPro" id="IPR027396">
    <property type="entry name" value="DsrEFH-like"/>
</dbReference>
<evidence type="ECO:0000313" key="1">
    <source>
        <dbReference type="EMBL" id="SEL06547.1"/>
    </source>
</evidence>
<dbReference type="Pfam" id="PF02635">
    <property type="entry name" value="DsrE"/>
    <property type="match status" value="1"/>
</dbReference>
<sequence length="125" mass="13263">MTKTAIVVYSDPAAQSQEALGRLFNALFLAYELKEKKQSVAVLFQGTGVRWAAELVKSDHPAHALFKAVEDTIVGVCGGCADVFGATAEAEASGLALLRNKAIPGTNGIIDLSAYLDDGYRILTF</sequence>
<gene>
    <name evidence="1" type="ORF">SAMN05443999_103212</name>
</gene>
<keyword evidence="2" id="KW-1185">Reference proteome</keyword>
<dbReference type="Gene3D" id="3.40.1260.10">
    <property type="entry name" value="DsrEFH-like"/>
    <property type="match status" value="1"/>
</dbReference>
<dbReference type="SUPFAM" id="SSF75169">
    <property type="entry name" value="DsrEFH-like"/>
    <property type="match status" value="1"/>
</dbReference>
<dbReference type="EMBL" id="FOAG01000003">
    <property type="protein sequence ID" value="SEL06547.1"/>
    <property type="molecule type" value="Genomic_DNA"/>
</dbReference>
<reference evidence="1 2" key="1">
    <citation type="submission" date="2016-10" db="EMBL/GenBank/DDBJ databases">
        <authorList>
            <person name="de Groot N.N."/>
        </authorList>
    </citation>
    <scope>NUCLEOTIDE SEQUENCE [LARGE SCALE GENOMIC DNA]</scope>
    <source>
        <strain evidence="1 2">DSM 100674</strain>
    </source>
</reference>
<dbReference type="AlphaFoldDB" id="A0A1H7M7G0"/>
<dbReference type="OrthoDB" id="9807925at2"/>
<dbReference type="RefSeq" id="WP_093033902.1">
    <property type="nucleotide sequence ID" value="NZ_FOAG01000003.1"/>
</dbReference>
<evidence type="ECO:0000313" key="2">
    <source>
        <dbReference type="Proteomes" id="UP000199582"/>
    </source>
</evidence>
<proteinExistence type="predicted"/>
<accession>A0A1H7M7G0</accession>
<organism evidence="1 2">
    <name type="scientific">Roseovarius azorensis</name>
    <dbReference type="NCBI Taxonomy" id="1287727"/>
    <lineage>
        <taxon>Bacteria</taxon>
        <taxon>Pseudomonadati</taxon>
        <taxon>Pseudomonadota</taxon>
        <taxon>Alphaproteobacteria</taxon>
        <taxon>Rhodobacterales</taxon>
        <taxon>Roseobacteraceae</taxon>
        <taxon>Roseovarius</taxon>
    </lineage>
</organism>
<name>A0A1H7M7G0_9RHOB</name>
<dbReference type="Proteomes" id="UP000199582">
    <property type="component" value="Unassembled WGS sequence"/>
</dbReference>
<protein>
    <submittedName>
        <fullName evidence="1">Uncharacterized protein</fullName>
    </submittedName>
</protein>